<dbReference type="STRING" id="54.SAMN02745121_00737"/>
<reference evidence="2" key="1">
    <citation type="submission" date="2016-10" db="EMBL/GenBank/DDBJ databases">
        <authorList>
            <person name="Varghese N."/>
            <person name="Submissions S."/>
        </authorList>
    </citation>
    <scope>NUCLEOTIDE SEQUENCE [LARGE SCALE GENOMIC DNA]</scope>
    <source>
        <strain evidence="2">ATCC 25963</strain>
    </source>
</reference>
<evidence type="ECO:0000313" key="1">
    <source>
        <dbReference type="EMBL" id="SFD58431.1"/>
    </source>
</evidence>
<gene>
    <name evidence="1" type="ORF">SAMN02745121_00737</name>
</gene>
<protein>
    <submittedName>
        <fullName evidence="1">Uncharacterized protein</fullName>
    </submittedName>
</protein>
<dbReference type="EMBL" id="FOMX01000002">
    <property type="protein sequence ID" value="SFD58431.1"/>
    <property type="molecule type" value="Genomic_DNA"/>
</dbReference>
<organism evidence="1 2">
    <name type="scientific">Nannocystis exedens</name>
    <dbReference type="NCBI Taxonomy" id="54"/>
    <lineage>
        <taxon>Bacteria</taxon>
        <taxon>Pseudomonadati</taxon>
        <taxon>Myxococcota</taxon>
        <taxon>Polyangia</taxon>
        <taxon>Nannocystales</taxon>
        <taxon>Nannocystaceae</taxon>
        <taxon>Nannocystis</taxon>
    </lineage>
</organism>
<keyword evidence="2" id="KW-1185">Reference proteome</keyword>
<dbReference type="RefSeq" id="WP_100792733.1">
    <property type="nucleotide sequence ID" value="NZ_FOMX01000002.1"/>
</dbReference>
<accession>A0A1I1TIG8</accession>
<proteinExistence type="predicted"/>
<name>A0A1I1TIG8_9BACT</name>
<dbReference type="AlphaFoldDB" id="A0A1I1TIG8"/>
<sequence length="80" mass="8243">MSGKQLPSKMSQAVVPHCECSVHGAHSWVSSSHTGVLPVHSCATSFVHSTHLPETSSQAGVAASTSAQVLSCGSEVHQPH</sequence>
<dbReference type="Proteomes" id="UP000199400">
    <property type="component" value="Unassembled WGS sequence"/>
</dbReference>
<evidence type="ECO:0000313" key="2">
    <source>
        <dbReference type="Proteomes" id="UP000199400"/>
    </source>
</evidence>